<dbReference type="PANTHER" id="PTHR47955:SF15">
    <property type="entry name" value="CYTOCHROME P450 71A2-LIKE"/>
    <property type="match status" value="1"/>
</dbReference>
<feature type="transmembrane region" description="Helical" evidence="4">
    <location>
        <begin position="20"/>
        <end position="39"/>
    </location>
</feature>
<dbReference type="PANTHER" id="PTHR47955">
    <property type="entry name" value="CYTOCHROME P450 FAMILY 71 PROTEIN"/>
    <property type="match status" value="1"/>
</dbReference>
<dbReference type="Proteomes" id="UP001367508">
    <property type="component" value="Unassembled WGS sequence"/>
</dbReference>
<protein>
    <submittedName>
        <fullName evidence="5">Uncharacterized protein</fullName>
    </submittedName>
</protein>
<dbReference type="GO" id="GO:0020037">
    <property type="term" value="F:heme binding"/>
    <property type="evidence" value="ECO:0007669"/>
    <property type="project" value="InterPro"/>
</dbReference>
<dbReference type="GO" id="GO:0005506">
    <property type="term" value="F:iron ion binding"/>
    <property type="evidence" value="ECO:0007669"/>
    <property type="project" value="InterPro"/>
</dbReference>
<accession>A0AAN9LA79</accession>
<evidence type="ECO:0000256" key="1">
    <source>
        <dbReference type="ARBA" id="ARBA00010617"/>
    </source>
</evidence>
<evidence type="ECO:0000313" key="6">
    <source>
        <dbReference type="Proteomes" id="UP001367508"/>
    </source>
</evidence>
<sequence>MGLPSATIEGGVLSQESPGSYLWVICILLSVVFIAIKFIRRRRRNKSNLPPSPPKLPFIGNLHQLGTLPHRSFQALSHKYGPLMLLQLGQVPTLVISSATVAREVFKAHDAVFSNQPKATAAQIFLYDYKDVGKQKRRICALELVSMKNVRSFQFIRVEEVAEMMDAIRKACASTSSLVNLSDLLIALTNNIMSRCVIEEHRTKMKKRKGDESYKKDFVDILLQLEEAGTLGFDLSQDILKALLVVEKWSHIAIKEHKVQMVPFSTKPCGSYCNQACLGKATHVDRFLCYSFLTVVNTSCRFSYSRAFRGLVIQAHIKLDPSKGPNVDPT</sequence>
<organism evidence="5 6">
    <name type="scientific">Canavalia gladiata</name>
    <name type="common">Sword bean</name>
    <name type="synonym">Dolichos gladiatus</name>
    <dbReference type="NCBI Taxonomy" id="3824"/>
    <lineage>
        <taxon>Eukaryota</taxon>
        <taxon>Viridiplantae</taxon>
        <taxon>Streptophyta</taxon>
        <taxon>Embryophyta</taxon>
        <taxon>Tracheophyta</taxon>
        <taxon>Spermatophyta</taxon>
        <taxon>Magnoliopsida</taxon>
        <taxon>eudicotyledons</taxon>
        <taxon>Gunneridae</taxon>
        <taxon>Pentapetalae</taxon>
        <taxon>rosids</taxon>
        <taxon>fabids</taxon>
        <taxon>Fabales</taxon>
        <taxon>Fabaceae</taxon>
        <taxon>Papilionoideae</taxon>
        <taxon>50 kb inversion clade</taxon>
        <taxon>NPAAA clade</taxon>
        <taxon>indigoferoid/millettioid clade</taxon>
        <taxon>Phaseoleae</taxon>
        <taxon>Canavalia</taxon>
    </lineage>
</organism>
<evidence type="ECO:0000256" key="2">
    <source>
        <dbReference type="ARBA" id="ARBA00022723"/>
    </source>
</evidence>
<evidence type="ECO:0000256" key="3">
    <source>
        <dbReference type="ARBA" id="ARBA00023004"/>
    </source>
</evidence>
<comment type="similarity">
    <text evidence="1">Belongs to the cytochrome P450 family.</text>
</comment>
<evidence type="ECO:0000313" key="5">
    <source>
        <dbReference type="EMBL" id="KAK7330553.1"/>
    </source>
</evidence>
<keyword evidence="4" id="KW-0472">Membrane</keyword>
<name>A0AAN9LA79_CANGL</name>
<dbReference type="GO" id="GO:0004497">
    <property type="term" value="F:monooxygenase activity"/>
    <property type="evidence" value="ECO:0007669"/>
    <property type="project" value="InterPro"/>
</dbReference>
<keyword evidence="4" id="KW-0812">Transmembrane</keyword>
<keyword evidence="4" id="KW-1133">Transmembrane helix</keyword>
<dbReference type="GO" id="GO:0016705">
    <property type="term" value="F:oxidoreductase activity, acting on paired donors, with incorporation or reduction of molecular oxygen"/>
    <property type="evidence" value="ECO:0007669"/>
    <property type="project" value="InterPro"/>
</dbReference>
<reference evidence="5 6" key="1">
    <citation type="submission" date="2024-01" db="EMBL/GenBank/DDBJ databases">
        <title>The genomes of 5 underutilized Papilionoideae crops provide insights into root nodulation and disease resistanc.</title>
        <authorList>
            <person name="Jiang F."/>
        </authorList>
    </citation>
    <scope>NUCLEOTIDE SEQUENCE [LARGE SCALE GENOMIC DNA]</scope>
    <source>
        <strain evidence="5">LVBAO_FW01</strain>
        <tissue evidence="5">Leaves</tissue>
    </source>
</reference>
<keyword evidence="3" id="KW-0408">Iron</keyword>
<dbReference type="EMBL" id="JAYMYQ010000005">
    <property type="protein sequence ID" value="KAK7330553.1"/>
    <property type="molecule type" value="Genomic_DNA"/>
</dbReference>
<gene>
    <name evidence="5" type="ORF">VNO77_24748</name>
</gene>
<keyword evidence="6" id="KW-1185">Reference proteome</keyword>
<dbReference type="InterPro" id="IPR036396">
    <property type="entry name" value="Cyt_P450_sf"/>
</dbReference>
<dbReference type="SUPFAM" id="SSF48264">
    <property type="entry name" value="Cytochrome P450"/>
    <property type="match status" value="1"/>
</dbReference>
<keyword evidence="2" id="KW-0479">Metal-binding</keyword>
<dbReference type="InterPro" id="IPR001128">
    <property type="entry name" value="Cyt_P450"/>
</dbReference>
<dbReference type="Gene3D" id="1.10.630.10">
    <property type="entry name" value="Cytochrome P450"/>
    <property type="match status" value="1"/>
</dbReference>
<dbReference type="Pfam" id="PF00067">
    <property type="entry name" value="p450"/>
    <property type="match status" value="1"/>
</dbReference>
<dbReference type="AlphaFoldDB" id="A0AAN9LA79"/>
<comment type="caution">
    <text evidence="5">The sequence shown here is derived from an EMBL/GenBank/DDBJ whole genome shotgun (WGS) entry which is preliminary data.</text>
</comment>
<evidence type="ECO:0000256" key="4">
    <source>
        <dbReference type="SAM" id="Phobius"/>
    </source>
</evidence>
<proteinExistence type="inferred from homology"/>